<keyword evidence="1" id="KW-0819">tRNA processing</keyword>
<organism evidence="3 4">
    <name type="scientific">Vreelandella olivaria</name>
    <dbReference type="NCBI Taxonomy" id="390919"/>
    <lineage>
        <taxon>Bacteria</taxon>
        <taxon>Pseudomonadati</taxon>
        <taxon>Pseudomonadota</taxon>
        <taxon>Gammaproteobacteria</taxon>
        <taxon>Oceanospirillales</taxon>
        <taxon>Halomonadaceae</taxon>
        <taxon>Vreelandella</taxon>
    </lineage>
</organism>
<dbReference type="InterPro" id="IPR014729">
    <property type="entry name" value="Rossmann-like_a/b/a_fold"/>
</dbReference>
<dbReference type="SUPFAM" id="SSF52402">
    <property type="entry name" value="Adenine nucleotide alpha hydrolases-like"/>
    <property type="match status" value="1"/>
</dbReference>
<dbReference type="EMBL" id="AP019416">
    <property type="protein sequence ID" value="BBI48326.1"/>
    <property type="molecule type" value="Genomic_DNA"/>
</dbReference>
<dbReference type="InterPro" id="IPR011063">
    <property type="entry name" value="TilS/TtcA_N"/>
</dbReference>
<sequence length="54" mass="5698">MVALSGGLDSCLLLTLAAQVCEQAGRHLQAIHVNHGLQTAAETFKRTLKHSASV</sequence>
<name>A0ABN5WMW5_9GAMM</name>
<protein>
    <recommendedName>
        <fullName evidence="2">tRNA(Ile)-lysidine/2-thiocytidine synthase N-terminal domain-containing protein</fullName>
    </recommendedName>
</protein>
<evidence type="ECO:0000313" key="3">
    <source>
        <dbReference type="EMBL" id="BBI48326.1"/>
    </source>
</evidence>
<reference evidence="4" key="1">
    <citation type="journal article" date="2019" name="Microbiol. Resour. Announc.">
        <title>Complete Genome Sequence of Halomonas olivaria, a Moderately Halophilic Bacterium Isolated from Olive Processing Effluents, Obtained by Nanopore Sequencing.</title>
        <authorList>
            <person name="Nagata S."/>
            <person name="Ii K.M."/>
            <person name="Tsukimi T."/>
            <person name="Miura M.C."/>
            <person name="Galipon J."/>
            <person name="Arakawa K."/>
        </authorList>
    </citation>
    <scope>NUCLEOTIDE SEQUENCE [LARGE SCALE GENOMIC DNA]</scope>
    <source>
        <strain evidence="4">TYRC17</strain>
    </source>
</reference>
<dbReference type="Proteomes" id="UP000289555">
    <property type="component" value="Chromosome"/>
</dbReference>
<dbReference type="Pfam" id="PF01171">
    <property type="entry name" value="ATP_bind_3"/>
    <property type="match status" value="1"/>
</dbReference>
<proteinExistence type="predicted"/>
<keyword evidence="4" id="KW-1185">Reference proteome</keyword>
<evidence type="ECO:0000259" key="2">
    <source>
        <dbReference type="Pfam" id="PF01171"/>
    </source>
</evidence>
<gene>
    <name evidence="3" type="ORF">HORIV_07470</name>
</gene>
<accession>A0ABN5WMW5</accession>
<feature type="domain" description="tRNA(Ile)-lysidine/2-thiocytidine synthase N-terminal" evidence="2">
    <location>
        <begin position="1"/>
        <end position="50"/>
    </location>
</feature>
<dbReference type="Gene3D" id="3.40.50.620">
    <property type="entry name" value="HUPs"/>
    <property type="match status" value="1"/>
</dbReference>
<evidence type="ECO:0000256" key="1">
    <source>
        <dbReference type="ARBA" id="ARBA00022694"/>
    </source>
</evidence>
<evidence type="ECO:0000313" key="4">
    <source>
        <dbReference type="Proteomes" id="UP000289555"/>
    </source>
</evidence>